<feature type="signal peptide" evidence="1">
    <location>
        <begin position="1"/>
        <end position="28"/>
    </location>
</feature>
<name>A0AAN9IMZ7_CROPI</name>
<evidence type="ECO:0000313" key="3">
    <source>
        <dbReference type="Proteomes" id="UP001372338"/>
    </source>
</evidence>
<organism evidence="2 3">
    <name type="scientific">Crotalaria pallida</name>
    <name type="common">Smooth rattlebox</name>
    <name type="synonym">Crotalaria striata</name>
    <dbReference type="NCBI Taxonomy" id="3830"/>
    <lineage>
        <taxon>Eukaryota</taxon>
        <taxon>Viridiplantae</taxon>
        <taxon>Streptophyta</taxon>
        <taxon>Embryophyta</taxon>
        <taxon>Tracheophyta</taxon>
        <taxon>Spermatophyta</taxon>
        <taxon>Magnoliopsida</taxon>
        <taxon>eudicotyledons</taxon>
        <taxon>Gunneridae</taxon>
        <taxon>Pentapetalae</taxon>
        <taxon>rosids</taxon>
        <taxon>fabids</taxon>
        <taxon>Fabales</taxon>
        <taxon>Fabaceae</taxon>
        <taxon>Papilionoideae</taxon>
        <taxon>50 kb inversion clade</taxon>
        <taxon>genistoids sensu lato</taxon>
        <taxon>core genistoids</taxon>
        <taxon>Crotalarieae</taxon>
        <taxon>Crotalaria</taxon>
    </lineage>
</organism>
<reference evidence="2 3" key="1">
    <citation type="submission" date="2024-01" db="EMBL/GenBank/DDBJ databases">
        <title>The genomes of 5 underutilized Papilionoideae crops provide insights into root nodulation and disease resistanc.</title>
        <authorList>
            <person name="Yuan L."/>
        </authorList>
    </citation>
    <scope>NUCLEOTIDE SEQUENCE [LARGE SCALE GENOMIC DNA]</scope>
    <source>
        <strain evidence="2">ZHUSHIDOU_FW_LH</strain>
        <tissue evidence="2">Leaf</tissue>
    </source>
</reference>
<evidence type="ECO:0000313" key="2">
    <source>
        <dbReference type="EMBL" id="KAK7282961.1"/>
    </source>
</evidence>
<evidence type="ECO:0000256" key="1">
    <source>
        <dbReference type="SAM" id="SignalP"/>
    </source>
</evidence>
<keyword evidence="3" id="KW-1185">Reference proteome</keyword>
<protein>
    <recommendedName>
        <fullName evidence="4">Secreted protein</fullName>
    </recommendedName>
</protein>
<dbReference type="EMBL" id="JAYWIO010000002">
    <property type="protein sequence ID" value="KAK7282961.1"/>
    <property type="molecule type" value="Genomic_DNA"/>
</dbReference>
<evidence type="ECO:0008006" key="4">
    <source>
        <dbReference type="Google" id="ProtNLM"/>
    </source>
</evidence>
<keyword evidence="1" id="KW-0732">Signal</keyword>
<comment type="caution">
    <text evidence="2">The sequence shown here is derived from an EMBL/GenBank/DDBJ whole genome shotgun (WGS) entry which is preliminary data.</text>
</comment>
<accession>A0AAN9IMZ7</accession>
<proteinExistence type="predicted"/>
<gene>
    <name evidence="2" type="ORF">RIF29_12113</name>
</gene>
<feature type="chain" id="PRO_5042859626" description="Secreted protein" evidence="1">
    <location>
        <begin position="29"/>
        <end position="142"/>
    </location>
</feature>
<sequence>MTTVVMLAFPVAGATILFLLLSFDPAVQVNMFCRSWPVFPRSCSCSVGTAGASRLHVATDAFAMVTHLRCVTDFILYVLHEILRYSRCPAVREEIVALPMSSCERGDCCRGYSPWCESCRDAVETTQHVGNVVSRTSLMYAS</sequence>
<dbReference type="AlphaFoldDB" id="A0AAN9IMZ7"/>
<dbReference type="Proteomes" id="UP001372338">
    <property type="component" value="Unassembled WGS sequence"/>
</dbReference>